<dbReference type="Proteomes" id="UP000318288">
    <property type="component" value="Unassembled WGS sequence"/>
</dbReference>
<dbReference type="InterPro" id="IPR022655">
    <property type="entry name" value="DUF1553"/>
</dbReference>
<dbReference type="GO" id="GO:0009055">
    <property type="term" value="F:electron transfer activity"/>
    <property type="evidence" value="ECO:0007669"/>
    <property type="project" value="InterPro"/>
</dbReference>
<dbReference type="InterPro" id="IPR011444">
    <property type="entry name" value="DUF1549"/>
</dbReference>
<name>A0A5C6FG53_9BACT</name>
<evidence type="ECO:0000256" key="3">
    <source>
        <dbReference type="ARBA" id="ARBA00023004"/>
    </source>
</evidence>
<feature type="domain" description="Cytochrome c" evidence="5">
    <location>
        <begin position="11"/>
        <end position="110"/>
    </location>
</feature>
<dbReference type="Pfam" id="PF07635">
    <property type="entry name" value="PSCyt1"/>
    <property type="match status" value="1"/>
</dbReference>
<accession>A0A5C6FG53</accession>
<reference evidence="6 7" key="1">
    <citation type="submission" date="2019-02" db="EMBL/GenBank/DDBJ databases">
        <title>Deep-cultivation of Planctomycetes and their phenomic and genomic characterization uncovers novel biology.</title>
        <authorList>
            <person name="Wiegand S."/>
            <person name="Jogler M."/>
            <person name="Boedeker C."/>
            <person name="Pinto D."/>
            <person name="Vollmers J."/>
            <person name="Rivas-Marin E."/>
            <person name="Kohn T."/>
            <person name="Peeters S.H."/>
            <person name="Heuer A."/>
            <person name="Rast P."/>
            <person name="Oberbeckmann S."/>
            <person name="Bunk B."/>
            <person name="Jeske O."/>
            <person name="Meyerdierks A."/>
            <person name="Storesund J.E."/>
            <person name="Kallscheuer N."/>
            <person name="Luecker S."/>
            <person name="Lage O.M."/>
            <person name="Pohl T."/>
            <person name="Merkel B.J."/>
            <person name="Hornburger P."/>
            <person name="Mueller R.-W."/>
            <person name="Bruemmer F."/>
            <person name="Labrenz M."/>
            <person name="Spormann A.M."/>
            <person name="Op Den Camp H."/>
            <person name="Overmann J."/>
            <person name="Amann R."/>
            <person name="Jetten M.S.M."/>
            <person name="Mascher T."/>
            <person name="Medema M.H."/>
            <person name="Devos D.P."/>
            <person name="Kaster A.-K."/>
            <person name="Ovreas L."/>
            <person name="Rohde M."/>
            <person name="Galperin M.Y."/>
            <person name="Jogler C."/>
        </authorList>
    </citation>
    <scope>NUCLEOTIDE SEQUENCE [LARGE SCALE GENOMIC DNA]</scope>
    <source>
        <strain evidence="6 7">Poly51</strain>
    </source>
</reference>
<dbReference type="PANTHER" id="PTHR35889:SF3">
    <property type="entry name" value="F-BOX DOMAIN-CONTAINING PROTEIN"/>
    <property type="match status" value="1"/>
</dbReference>
<dbReference type="PROSITE" id="PS51007">
    <property type="entry name" value="CYTC"/>
    <property type="match status" value="1"/>
</dbReference>
<organism evidence="6 7">
    <name type="scientific">Rubripirellula tenax</name>
    <dbReference type="NCBI Taxonomy" id="2528015"/>
    <lineage>
        <taxon>Bacteria</taxon>
        <taxon>Pseudomonadati</taxon>
        <taxon>Planctomycetota</taxon>
        <taxon>Planctomycetia</taxon>
        <taxon>Pirellulales</taxon>
        <taxon>Pirellulaceae</taxon>
        <taxon>Rubripirellula</taxon>
    </lineage>
</organism>
<dbReference type="InterPro" id="IPR036909">
    <property type="entry name" value="Cyt_c-like_dom_sf"/>
</dbReference>
<keyword evidence="7" id="KW-1185">Reference proteome</keyword>
<dbReference type="AlphaFoldDB" id="A0A5C6FG53"/>
<keyword evidence="1 4" id="KW-0349">Heme</keyword>
<protein>
    <submittedName>
        <fullName evidence="6">Planctomycete cytochrome C</fullName>
    </submittedName>
</protein>
<dbReference type="GO" id="GO:0046872">
    <property type="term" value="F:metal ion binding"/>
    <property type="evidence" value="ECO:0007669"/>
    <property type="project" value="UniProtKB-KW"/>
</dbReference>
<evidence type="ECO:0000313" key="6">
    <source>
        <dbReference type="EMBL" id="TWU60418.1"/>
    </source>
</evidence>
<gene>
    <name evidence="6" type="ORF">Poly51_06940</name>
</gene>
<proteinExistence type="predicted"/>
<dbReference type="OrthoDB" id="127107at2"/>
<evidence type="ECO:0000313" key="7">
    <source>
        <dbReference type="Proteomes" id="UP000318288"/>
    </source>
</evidence>
<dbReference type="SUPFAM" id="SSF46626">
    <property type="entry name" value="Cytochrome c"/>
    <property type="match status" value="1"/>
</dbReference>
<dbReference type="Pfam" id="PF07587">
    <property type="entry name" value="PSD1"/>
    <property type="match status" value="1"/>
</dbReference>
<keyword evidence="2 4" id="KW-0479">Metal-binding</keyword>
<dbReference type="InterPro" id="IPR011429">
    <property type="entry name" value="Cyt_c_Planctomycete-type"/>
</dbReference>
<dbReference type="EMBL" id="SJPW01000001">
    <property type="protein sequence ID" value="TWU60418.1"/>
    <property type="molecule type" value="Genomic_DNA"/>
</dbReference>
<dbReference type="Pfam" id="PF07583">
    <property type="entry name" value="PSCyt2"/>
    <property type="match status" value="1"/>
</dbReference>
<dbReference type="PANTHER" id="PTHR35889">
    <property type="entry name" value="CYCLOINULO-OLIGOSACCHARIDE FRUCTANOTRANSFERASE-RELATED"/>
    <property type="match status" value="1"/>
</dbReference>
<dbReference type="InterPro" id="IPR009056">
    <property type="entry name" value="Cyt_c-like_dom"/>
</dbReference>
<evidence type="ECO:0000256" key="1">
    <source>
        <dbReference type="ARBA" id="ARBA00022617"/>
    </source>
</evidence>
<evidence type="ECO:0000256" key="4">
    <source>
        <dbReference type="PROSITE-ProRule" id="PRU00433"/>
    </source>
</evidence>
<evidence type="ECO:0000256" key="2">
    <source>
        <dbReference type="ARBA" id="ARBA00022723"/>
    </source>
</evidence>
<evidence type="ECO:0000259" key="5">
    <source>
        <dbReference type="PROSITE" id="PS51007"/>
    </source>
</evidence>
<keyword evidence="3 4" id="KW-0408">Iron</keyword>
<dbReference type="GO" id="GO:0020037">
    <property type="term" value="F:heme binding"/>
    <property type="evidence" value="ECO:0007669"/>
    <property type="project" value="InterPro"/>
</dbReference>
<sequence length="868" mass="95811">MLIVAFVGPRVVADDGVDFFESKVRPLLVDHCYECHSAETGESAGQFLIDSAVGMRIGGLHGAALVPGDAENSLLIKVVAYDNPEMQMPPAGKLSDDAIEILRHWIASGAADPRQATSTVAATSPMDRDPKTHWAFVAPVHPDAPRGAIDGASSDRDVLDAWARRSAKSAGVDVIRQADDSDLVRRLHFDLTGLPPTAQQITEYQQSERPDRYMRLVDELLASPAFAERLGRLWLDVARYADTVGYDFGGKERRIKGSERYRDWVIAAVASDMPYDRMIEHQLAGDRTDPNNADGNLDAMGFLTLGRKFINGLDVTDDRIDVITRGLLGLTVTCARCHDHKFDPIPTTDYYSLFGVLASSRQPDDGASPLMMTDKAKVGDQPVLIRGQAGNNGPLAPRQFLTSLQKPNEPRFTDGSGRWELAQRIVARDNPLTARVMVNRLWGHLIGKPLVDSPSDFGFRTQRPAVPEVLDELASDFVEHFSIKRTVRRIVSTRIYRQSSATDAPTIAADPDNRWLARGNRRRLDFESLRDSLLYVAGSLDARLGGPPLEITLPTPTPRRTIYAMIDRQNLPALFRTFDFASPDTHSPQRYFTTVPQQALFLMNSPQVLDLARQTASAANVGIDNASMNERIESLFRRVLRRSPSDYETTMAIEFLKTPASPLGPSMDPRSMWSYGVARVDGDQSVTEFQPFTHFTGDRWQTSPTFPDTSPSGYAFLDRENGHSPRPSDLAVVRRLTSPVDAIVKVRGQVGHRDNDNGDGIQVGIWIGGKRKFFATEKGNQRPVGPITGRVKAGQTIDLAVSPGPSDTSDSFFLRMTVQLSGVSGEILETNTARDFMGPQSVTGDQPLNRWAQLAHVLMMSNEFAFVD</sequence>
<comment type="caution">
    <text evidence="6">The sequence shown here is derived from an EMBL/GenBank/DDBJ whole genome shotgun (WGS) entry which is preliminary data.</text>
</comment>